<organism evidence="1 2">
    <name type="scientific">Sphingobium chlorophenolicum</name>
    <dbReference type="NCBI Taxonomy" id="46429"/>
    <lineage>
        <taxon>Bacteria</taxon>
        <taxon>Pseudomonadati</taxon>
        <taxon>Pseudomonadota</taxon>
        <taxon>Alphaproteobacteria</taxon>
        <taxon>Sphingomonadales</taxon>
        <taxon>Sphingomonadaceae</taxon>
        <taxon>Sphingobium</taxon>
    </lineage>
</organism>
<proteinExistence type="predicted"/>
<accession>A0A081R842</accession>
<gene>
    <name evidence="1" type="ORF">BV95_04367</name>
</gene>
<dbReference type="AlphaFoldDB" id="A0A081R842"/>
<sequence>MSVTRDFPWHASLSVSTKPTRLPPKYTRASPRIELTVQDVVSGDVAKASGKFKIALVSIASM</sequence>
<name>A0A081R842_SPHCR</name>
<comment type="caution">
    <text evidence="1">The sequence shown here is derived from an EMBL/GenBank/DDBJ whole genome shotgun (WGS) entry which is preliminary data.</text>
</comment>
<dbReference type="PATRIC" id="fig|46429.4.peg.4353"/>
<dbReference type="RefSeq" id="WP_037457185.1">
    <property type="nucleotide sequence ID" value="NZ_JFHR01000091.1"/>
</dbReference>
<dbReference type="Proteomes" id="UP000028411">
    <property type="component" value="Unassembled WGS sequence"/>
</dbReference>
<reference evidence="1 2" key="1">
    <citation type="submission" date="2014-02" db="EMBL/GenBank/DDBJ databases">
        <title>Whole genome sequence of Sphingobium chlorophenolicum NBRC 16172.</title>
        <authorList>
            <person name="Gan H.M."/>
            <person name="Gan H.Y."/>
            <person name="Chew T.H."/>
            <person name="Savka M.A."/>
        </authorList>
    </citation>
    <scope>NUCLEOTIDE SEQUENCE [LARGE SCALE GENOMIC DNA]</scope>
    <source>
        <strain evidence="1 2">NBRC 16172</strain>
    </source>
</reference>
<dbReference type="EMBL" id="JFHR01000091">
    <property type="protein sequence ID" value="KEQ51365.1"/>
    <property type="molecule type" value="Genomic_DNA"/>
</dbReference>
<evidence type="ECO:0000313" key="1">
    <source>
        <dbReference type="EMBL" id="KEQ51365.1"/>
    </source>
</evidence>
<protein>
    <submittedName>
        <fullName evidence="1">Uncharacterized protein</fullName>
    </submittedName>
</protein>
<evidence type="ECO:0000313" key="2">
    <source>
        <dbReference type="Proteomes" id="UP000028411"/>
    </source>
</evidence>